<comment type="similarity">
    <text evidence="1">Belongs to the eIF2D family.</text>
</comment>
<dbReference type="CDD" id="cd11608">
    <property type="entry name" value="eIF2D_C"/>
    <property type="match status" value="1"/>
</dbReference>
<evidence type="ECO:0000256" key="3">
    <source>
        <dbReference type="SAM" id="MobiDB-lite"/>
    </source>
</evidence>
<dbReference type="NCBIfam" id="TIGR00451">
    <property type="entry name" value="unchar_dom_2"/>
    <property type="match status" value="1"/>
</dbReference>
<dbReference type="Proteomes" id="UP000317494">
    <property type="component" value="Unassembled WGS sequence"/>
</dbReference>
<dbReference type="Gene3D" id="3.30.780.10">
    <property type="entry name" value="SUI1-like domain"/>
    <property type="match status" value="1"/>
</dbReference>
<dbReference type="VEuPathDB" id="FungiDB:SeMB42_g03306"/>
<dbReference type="GO" id="GO:0003723">
    <property type="term" value="F:RNA binding"/>
    <property type="evidence" value="ECO:0007669"/>
    <property type="project" value="InterPro"/>
</dbReference>
<evidence type="ECO:0000313" key="7">
    <source>
        <dbReference type="Proteomes" id="UP000317494"/>
    </source>
</evidence>
<dbReference type="CDD" id="cd21156">
    <property type="entry name" value="PUA_eIF2d-like"/>
    <property type="match status" value="1"/>
</dbReference>
<feature type="region of interest" description="Disordered" evidence="3">
    <location>
        <begin position="375"/>
        <end position="401"/>
    </location>
</feature>
<evidence type="ECO:0000259" key="5">
    <source>
        <dbReference type="PROSITE" id="PS51925"/>
    </source>
</evidence>
<protein>
    <submittedName>
        <fullName evidence="6">Uncharacterized protein</fullName>
    </submittedName>
</protein>
<dbReference type="InterPro" id="IPR041366">
    <property type="entry name" value="Pre-PUA"/>
</dbReference>
<sequence length="619" mass="67637">MFRKAFQSTKSRSAVKSSDRRKLRAEVLSLFSSINDEQLSTLLPSKETKDEFELASMKFITSGGDQGVVYFIDSQPSFFRLDSHPLLPTVYTLLKFPTMIHTIMTHGPVLQRLIQGADLMLPGVIIPGHGLHEFKANDPISVTIPQSSMPLVVGVTCVSRGQAMAQNMRGKGVKVLHTCGDQLWALGDKSLPPQDQTLHNQDAEEPAVNEDAWHDGSAEKVPDTMVVGVGQEKEEAPEHWGEPLEDVNVKQEEAQEIIEAGADGTAGYDDGSSSSSSKVSPADMDILLEISLLTAIKLKAPEDPKAFPIGASQFYSAYIIPSRPVGTSVDVKGSSYKKLQKFLKVYEKKGYLKLKEVRSELVIMSVATHHQDITGFVPPSKQAGEQKGQFSSPSSSSATSNSPISIVDLYGARGSTLPLFEAMGLGKDALLTMKELRSCVDDYIKRRDLIDATHPRTVNLDALLADVVLKKDDTAVLISRDELLQRIANMMQPFHQIAFPNREPQVRKGTLPPIHILVEKVRGTKTATRVSNMEYYDVDTEQLADHLKVKCASSTSVSPLPVGKQVKPRHEIMVQGSKALEVCNVLKDIYGIPFGKDGASKSSVTIADSIINISFGGRS</sequence>
<evidence type="ECO:0000313" key="6">
    <source>
        <dbReference type="EMBL" id="TPX47482.1"/>
    </source>
</evidence>
<dbReference type="Pfam" id="PF26292">
    <property type="entry name" value="PUA_elF2D"/>
    <property type="match status" value="1"/>
</dbReference>
<dbReference type="SUPFAM" id="SSF47592">
    <property type="entry name" value="SWIB/MDM2 domain"/>
    <property type="match status" value="1"/>
</dbReference>
<dbReference type="Gene3D" id="3.10.400.20">
    <property type="match status" value="1"/>
</dbReference>
<dbReference type="PROSITE" id="PS50296">
    <property type="entry name" value="SUI1"/>
    <property type="match status" value="1"/>
</dbReference>
<feature type="domain" description="SUI1" evidence="4">
    <location>
        <begin position="514"/>
        <end position="590"/>
    </location>
</feature>
<dbReference type="AlphaFoldDB" id="A0A507D7F2"/>
<dbReference type="InterPro" id="IPR015947">
    <property type="entry name" value="PUA-like_sf"/>
</dbReference>
<dbReference type="InterPro" id="IPR048248">
    <property type="entry name" value="PUA_eIF2d-like"/>
</dbReference>
<gene>
    <name evidence="6" type="ORF">SeMB42_g03306</name>
</gene>
<evidence type="ECO:0000256" key="1">
    <source>
        <dbReference type="ARBA" id="ARBA00010359"/>
    </source>
</evidence>
<dbReference type="SUPFAM" id="SSF55159">
    <property type="entry name" value="eIF1-like"/>
    <property type="match status" value="1"/>
</dbReference>
<dbReference type="PROSITE" id="PS51925">
    <property type="entry name" value="SWIB_MDM2"/>
    <property type="match status" value="1"/>
</dbReference>
<dbReference type="InterPro" id="IPR057429">
    <property type="entry name" value="WH_eIF2D"/>
</dbReference>
<dbReference type="InterPro" id="IPR004521">
    <property type="entry name" value="Uncharacterised_CHP00451"/>
</dbReference>
<dbReference type="GO" id="GO:0003743">
    <property type="term" value="F:translation initiation factor activity"/>
    <property type="evidence" value="ECO:0007669"/>
    <property type="project" value="InterPro"/>
</dbReference>
<dbReference type="InterPro" id="IPR036885">
    <property type="entry name" value="SWIB_MDM2_dom_sf"/>
</dbReference>
<feature type="domain" description="DM2" evidence="5">
    <location>
        <begin position="408"/>
        <end position="493"/>
    </location>
</feature>
<dbReference type="EMBL" id="QEAN01000115">
    <property type="protein sequence ID" value="TPX47482.1"/>
    <property type="molecule type" value="Genomic_DNA"/>
</dbReference>
<dbReference type="Pfam" id="PF01253">
    <property type="entry name" value="SUI1"/>
    <property type="match status" value="1"/>
</dbReference>
<evidence type="ECO:0000259" key="4">
    <source>
        <dbReference type="PROSITE" id="PS50296"/>
    </source>
</evidence>
<dbReference type="SUPFAM" id="SSF88697">
    <property type="entry name" value="PUA domain-like"/>
    <property type="match status" value="1"/>
</dbReference>
<proteinExistence type="inferred from homology"/>
<name>A0A507D7F2_9FUNG</name>
<dbReference type="Pfam" id="PF26291">
    <property type="entry name" value="SWIB_eIF2D"/>
    <property type="match status" value="1"/>
</dbReference>
<dbReference type="Pfam" id="PF25304">
    <property type="entry name" value="WHD_eIF2D"/>
    <property type="match status" value="1"/>
</dbReference>
<dbReference type="Pfam" id="PF17832">
    <property type="entry name" value="Pre-PUA"/>
    <property type="match status" value="1"/>
</dbReference>
<dbReference type="InterPro" id="IPR039759">
    <property type="entry name" value="eIF2D_SUI1"/>
</dbReference>
<keyword evidence="7" id="KW-1185">Reference proteome</keyword>
<dbReference type="InterPro" id="IPR036877">
    <property type="entry name" value="SUI1_dom_sf"/>
</dbReference>
<dbReference type="GO" id="GO:0001731">
    <property type="term" value="P:formation of translation preinitiation complex"/>
    <property type="evidence" value="ECO:0007669"/>
    <property type="project" value="InterPro"/>
</dbReference>
<dbReference type="InterPro" id="IPR001950">
    <property type="entry name" value="SUI1"/>
</dbReference>
<evidence type="ECO:0000256" key="2">
    <source>
        <dbReference type="ARBA" id="ARBA00022490"/>
    </source>
</evidence>
<dbReference type="InterPro" id="IPR003121">
    <property type="entry name" value="SWIB_MDM2_domain"/>
</dbReference>
<dbReference type="PANTHER" id="PTHR12217">
    <property type="entry name" value="EUKARYOTIC TRANSLATION INITIATION FACTOR 2D"/>
    <property type="match status" value="1"/>
</dbReference>
<organism evidence="6 7">
    <name type="scientific">Synchytrium endobioticum</name>
    <dbReference type="NCBI Taxonomy" id="286115"/>
    <lineage>
        <taxon>Eukaryota</taxon>
        <taxon>Fungi</taxon>
        <taxon>Fungi incertae sedis</taxon>
        <taxon>Chytridiomycota</taxon>
        <taxon>Chytridiomycota incertae sedis</taxon>
        <taxon>Chytridiomycetes</taxon>
        <taxon>Synchytriales</taxon>
        <taxon>Synchytriaceae</taxon>
        <taxon>Synchytrium</taxon>
    </lineage>
</organism>
<comment type="caution">
    <text evidence="6">The sequence shown here is derived from an EMBL/GenBank/DDBJ whole genome shotgun (WGS) entry which is preliminary data.</text>
</comment>
<keyword evidence="2" id="KW-0963">Cytoplasm</keyword>
<dbReference type="InterPro" id="IPR058886">
    <property type="entry name" value="SWIB_eIF2D"/>
</dbReference>
<dbReference type="InterPro" id="IPR048247">
    <property type="entry name" value="eIF2D_N"/>
</dbReference>
<dbReference type="PANTHER" id="PTHR12217:SF4">
    <property type="entry name" value="EUKARYOTIC TRANSLATION INITIATION FACTOR 2D"/>
    <property type="match status" value="1"/>
</dbReference>
<reference evidence="6 7" key="1">
    <citation type="journal article" date="2019" name="Sci. Rep.">
        <title>Comparative genomics of chytrid fungi reveal insights into the obligate biotrophic and pathogenic lifestyle of Synchytrium endobioticum.</title>
        <authorList>
            <person name="van de Vossenberg B.T.L.H."/>
            <person name="Warris S."/>
            <person name="Nguyen H.D.T."/>
            <person name="van Gent-Pelzer M.P.E."/>
            <person name="Joly D.L."/>
            <person name="van de Geest H.C."/>
            <person name="Bonants P.J.M."/>
            <person name="Smith D.S."/>
            <person name="Levesque C.A."/>
            <person name="van der Lee T.A.J."/>
        </authorList>
    </citation>
    <scope>NUCLEOTIDE SEQUENCE [LARGE SCALE GENOMIC DNA]</scope>
    <source>
        <strain evidence="6 7">MB42</strain>
    </source>
</reference>
<dbReference type="STRING" id="286115.A0A507D7F2"/>
<feature type="compositionally biased region" description="Low complexity" evidence="3">
    <location>
        <begin position="391"/>
        <end position="401"/>
    </location>
</feature>
<dbReference type="CDD" id="cd11610">
    <property type="entry name" value="eIF2D_N"/>
    <property type="match status" value="1"/>
</dbReference>
<accession>A0A507D7F2</accession>
<dbReference type="InterPro" id="IPR039757">
    <property type="entry name" value="EIF2D"/>
</dbReference>
<feature type="region of interest" description="Disordered" evidence="3">
    <location>
        <begin position="261"/>
        <end position="280"/>
    </location>
</feature>